<sequence length="656" mass="74561">MNQQAADNAFQHACKLGKASYSENVSKGISGYLPSLDGLVKNSDIASEINLGIVEIPLKKIIGTYSHSRSIAFANNFMPLISGESEFKAKWTSLYAAHMEEGIRDPIKVYEYLNWFYVVEGNKRVSVLKYCDAYGIPAAVTRLIPKKDESDPVIKIYYEFLEFNKQTGINSIWFSKENGFIELGKYLQQYTPNLTVYSDKYKHFMGNIYRPFREIYHKLGGDKLTITTGDALLEYIKVYGLPNEISEEVLRNRVKKFMTELEALSENQSIEVRTDSMEVPKKNVISSLTTLMTAKKNLKVAFVYAKTIKTSGWTYAHNLGRLHVENVLKDQITTTYIENVPESNEAYGYLKELAKDDFDIIFTTSPTYITPTLKAALEFPNVKFLNCSETHSFRHVSTYFGRIHEPRFLTGIIAGSLTKTNIIGYVATYPIPEVITGINAFALGARMVNPYAKVKVEWTNKWDQPDKAKNLGIALNNAGADIIAHDDLPIPGEESKEYGVYSLKYTNDGGKNLSQVHFALPIWNWGIFYEKLLRNILSGTWKIVFDVLNSNPKLVNFWWGMDTGMVDIIYSKTHVPLQTQNLVELMKKMIIQNEYHPFTGPIYDQNGTLRIPKDEAASYEQILSMNWFVDGVEGEIPKLDEERLSDPLTEMLGIKQ</sequence>
<dbReference type="CDD" id="cd19963">
    <property type="entry name" value="PBP1_BMP-like"/>
    <property type="match status" value="1"/>
</dbReference>
<keyword evidence="4" id="KW-1185">Reference proteome</keyword>
<dbReference type="EMBL" id="CP121687">
    <property type="protein sequence ID" value="WZL69788.1"/>
    <property type="molecule type" value="Genomic_DNA"/>
</dbReference>
<evidence type="ECO:0000256" key="1">
    <source>
        <dbReference type="ARBA" id="ARBA00022729"/>
    </source>
</evidence>
<dbReference type="InterPro" id="IPR052910">
    <property type="entry name" value="ABC-Purine-Binding"/>
</dbReference>
<organism evidence="3 4">
    <name type="scientific">Defluviitalea saccharophila</name>
    <dbReference type="NCBI Taxonomy" id="879970"/>
    <lineage>
        <taxon>Bacteria</taxon>
        <taxon>Bacillati</taxon>
        <taxon>Bacillota</taxon>
        <taxon>Clostridia</taxon>
        <taxon>Lachnospirales</taxon>
        <taxon>Defluviitaleaceae</taxon>
        <taxon>Defluviitalea</taxon>
    </lineage>
</organism>
<dbReference type="RefSeq" id="WP_341876775.1">
    <property type="nucleotide sequence ID" value="NZ_CP121687.1"/>
</dbReference>
<reference evidence="3 4" key="1">
    <citation type="submission" date="2023-03" db="EMBL/GenBank/DDBJ databases">
        <title>Novel Species.</title>
        <authorList>
            <person name="Ma S."/>
        </authorList>
    </citation>
    <scope>NUCLEOTIDE SEQUENCE [LARGE SCALE GENOMIC DNA]</scope>
    <source>
        <strain evidence="3 4">LIND6LT2</strain>
    </source>
</reference>
<dbReference type="Gene3D" id="3.40.50.2300">
    <property type="match status" value="2"/>
</dbReference>
<evidence type="ECO:0000313" key="3">
    <source>
        <dbReference type="EMBL" id="WZL69788.1"/>
    </source>
</evidence>
<accession>A0ABZ2Y772</accession>
<gene>
    <name evidence="3" type="ORF">QBE51_13550</name>
</gene>
<evidence type="ECO:0000259" key="2">
    <source>
        <dbReference type="Pfam" id="PF02608"/>
    </source>
</evidence>
<dbReference type="Proteomes" id="UP001486565">
    <property type="component" value="Chromosome"/>
</dbReference>
<name>A0ABZ2Y772_9FIRM</name>
<proteinExistence type="predicted"/>
<evidence type="ECO:0000313" key="4">
    <source>
        <dbReference type="Proteomes" id="UP001486565"/>
    </source>
</evidence>
<keyword evidence="1" id="KW-0732">Signal</keyword>
<dbReference type="InterPro" id="IPR003760">
    <property type="entry name" value="PnrA-like"/>
</dbReference>
<protein>
    <submittedName>
        <fullName evidence="3">BMP family ABC transporter substrate-binding protein</fullName>
    </submittedName>
</protein>
<feature type="domain" description="ABC transporter substrate-binding protein PnrA-like" evidence="2">
    <location>
        <begin position="299"/>
        <end position="585"/>
    </location>
</feature>
<dbReference type="PANTHER" id="PTHR43208">
    <property type="entry name" value="ABC TRANSPORTER SUBSTRATE-BINDING PROTEIN"/>
    <property type="match status" value="1"/>
</dbReference>
<dbReference type="Pfam" id="PF02608">
    <property type="entry name" value="Bmp"/>
    <property type="match status" value="1"/>
</dbReference>
<dbReference type="PANTHER" id="PTHR43208:SF1">
    <property type="entry name" value="ABC TRANSPORTER SUBSTRATE-BINDING PROTEIN"/>
    <property type="match status" value="1"/>
</dbReference>